<dbReference type="Proteomes" id="UP000217343">
    <property type="component" value="Chromosome"/>
</dbReference>
<protein>
    <recommendedName>
        <fullName evidence="2">HNH endonuclease 5 domain-containing protein</fullName>
    </recommendedName>
</protein>
<gene>
    <name evidence="3" type="ORF">MYMAC_001605</name>
</gene>
<dbReference type="Pfam" id="PF14279">
    <property type="entry name" value="HNH_5"/>
    <property type="match status" value="1"/>
</dbReference>
<proteinExistence type="predicted"/>
<evidence type="ECO:0000313" key="3">
    <source>
        <dbReference type="EMBL" id="ATB46016.1"/>
    </source>
</evidence>
<dbReference type="AlphaFoldDB" id="A0A250JSB0"/>
<feature type="region of interest" description="Disordered" evidence="1">
    <location>
        <begin position="599"/>
        <end position="618"/>
    </location>
</feature>
<reference evidence="3 4" key="1">
    <citation type="submission" date="2017-06" db="EMBL/GenBank/DDBJ databases">
        <title>Sequencing and comparative analysis of myxobacterial genomes.</title>
        <authorList>
            <person name="Rupp O."/>
            <person name="Goesmann A."/>
            <person name="Sogaard-Andersen L."/>
        </authorList>
    </citation>
    <scope>NUCLEOTIDE SEQUENCE [LARGE SCALE GENOMIC DNA]</scope>
    <source>
        <strain evidence="3 4">DSM 14697</strain>
    </source>
</reference>
<evidence type="ECO:0000313" key="4">
    <source>
        <dbReference type="Proteomes" id="UP000217343"/>
    </source>
</evidence>
<evidence type="ECO:0000256" key="1">
    <source>
        <dbReference type="SAM" id="MobiDB-lite"/>
    </source>
</evidence>
<keyword evidence="4" id="KW-1185">Reference proteome</keyword>
<dbReference type="KEGG" id="mmas:MYMAC_001605"/>
<dbReference type="InterPro" id="IPR029471">
    <property type="entry name" value="HNH_5"/>
</dbReference>
<name>A0A250JSB0_9BACT</name>
<dbReference type="EMBL" id="CP022203">
    <property type="protein sequence ID" value="ATB46016.1"/>
    <property type="molecule type" value="Genomic_DNA"/>
</dbReference>
<accession>A0A250JSB0</accession>
<dbReference type="OrthoDB" id="255953at2"/>
<feature type="domain" description="HNH endonuclease 5" evidence="2">
    <location>
        <begin position="53"/>
        <end position="106"/>
    </location>
</feature>
<evidence type="ECO:0000259" key="2">
    <source>
        <dbReference type="Pfam" id="PF14279"/>
    </source>
</evidence>
<organism evidence="3 4">
    <name type="scientific">Corallococcus macrosporus DSM 14697</name>
    <dbReference type="NCBI Taxonomy" id="1189310"/>
    <lineage>
        <taxon>Bacteria</taxon>
        <taxon>Pseudomonadati</taxon>
        <taxon>Myxococcota</taxon>
        <taxon>Myxococcia</taxon>
        <taxon>Myxococcales</taxon>
        <taxon>Cystobacterineae</taxon>
        <taxon>Myxococcaceae</taxon>
        <taxon>Corallococcus</taxon>
    </lineage>
</organism>
<sequence>MPDSGFFQPFDPRWKSGHEAFADHYDQLVFRACNLRGDNPPRESLGSRDNKRCALCNKTEGETKFSKEAHLIPAAFGNRHLFSYEECDACNGGYGETHDNQLASMFHPQRAVGRVRGRAGTAKLRHPGGDSHIGGGQFDGPLPVVLSGSDTTLEFKVSEASKTATLSMYAPPYRPVDAIKSILRSTWLSLEAAERQKHSFIRDFILGKTSFSPTEYFEFFIPTGYSATVLECWQKKASSQLPTAQLIVRFSCVNTSLVWCAPDARDGRHFPSLLPPIEGLPADSRPTGTMTAVASSDAEYKPQRATYSIAFEQRIAGNQNQPPPVIRPPKKERRKADVRLELTKPDGNTLTISSVPMIEQRQDQKIGRYLFEGGALAGSVLVHGDMASGQAQLHAEYKLHTAPAQDARRTLDFILALKRSGGILKVYSIKTGALIMRMEPSPTDKSAEEPPVAKLLDWLSVINREFGTDIRIPQGADALAPEDAELLAVAIQYGAVKTPPKEPLQVFIPPDDLNGFLESLNTYQDLEYFSEPTYRVFGHAFQPGMVRTILINPKANSTTDTKAPEDAVPQQNETVRLHLHCESAVHIFERWVKGEQRQPFDWERSNRGSQASPGPLTE</sequence>